<feature type="domain" description="HTH cro/C1-type" evidence="1">
    <location>
        <begin position="14"/>
        <end position="73"/>
    </location>
</feature>
<gene>
    <name evidence="2" type="ORF">LKD45_03415</name>
</gene>
<name>A0AAE3DMX9_9FIRM</name>
<accession>A0AAE3DMX9</accession>
<dbReference type="EMBL" id="JAJEQF010000005">
    <property type="protein sequence ID" value="MCC2166758.1"/>
    <property type="molecule type" value="Genomic_DNA"/>
</dbReference>
<reference evidence="2 3" key="1">
    <citation type="submission" date="2021-10" db="EMBL/GenBank/DDBJ databases">
        <title>Anaerobic single-cell dispensing facilitates the cultivation of human gut bacteria.</title>
        <authorList>
            <person name="Afrizal A."/>
        </authorList>
    </citation>
    <scope>NUCLEOTIDE SEQUENCE [LARGE SCALE GENOMIC DNA]</scope>
    <source>
        <strain evidence="2 3">CLA-AA-H244</strain>
    </source>
</reference>
<dbReference type="InterPro" id="IPR001387">
    <property type="entry name" value="Cro/C1-type_HTH"/>
</dbReference>
<dbReference type="SUPFAM" id="SSF47413">
    <property type="entry name" value="lambda repressor-like DNA-binding domains"/>
    <property type="match status" value="1"/>
</dbReference>
<proteinExistence type="predicted"/>
<dbReference type="InterPro" id="IPR010982">
    <property type="entry name" value="Lambda_DNA-bd_dom_sf"/>
</dbReference>
<dbReference type="GO" id="GO:0003677">
    <property type="term" value="F:DNA binding"/>
    <property type="evidence" value="ECO:0007669"/>
    <property type="project" value="InterPro"/>
</dbReference>
<keyword evidence="3" id="KW-1185">Reference proteome</keyword>
<dbReference type="Pfam" id="PF13560">
    <property type="entry name" value="HTH_31"/>
    <property type="match status" value="1"/>
</dbReference>
<comment type="caution">
    <text evidence="2">The sequence shown here is derived from an EMBL/GenBank/DDBJ whole genome shotgun (WGS) entry which is preliminary data.</text>
</comment>
<dbReference type="CDD" id="cd00093">
    <property type="entry name" value="HTH_XRE"/>
    <property type="match status" value="1"/>
</dbReference>
<sequence length="78" mass="9045">MKLKQEPIGIGQNLRKLRQDAGYSQSQVAALLCERGVYMTTDIYKKIEQNKYNIRISELNALKELYQVGYEELFQADS</sequence>
<dbReference type="RefSeq" id="WP_308727778.1">
    <property type="nucleotide sequence ID" value="NZ_JAJEQF010000005.1"/>
</dbReference>
<dbReference type="Proteomes" id="UP001199355">
    <property type="component" value="Unassembled WGS sequence"/>
</dbReference>
<dbReference type="Gene3D" id="1.10.260.40">
    <property type="entry name" value="lambda repressor-like DNA-binding domains"/>
    <property type="match status" value="1"/>
</dbReference>
<evidence type="ECO:0000313" key="2">
    <source>
        <dbReference type="EMBL" id="MCC2166758.1"/>
    </source>
</evidence>
<dbReference type="PROSITE" id="PS50943">
    <property type="entry name" value="HTH_CROC1"/>
    <property type="match status" value="1"/>
</dbReference>
<dbReference type="AlphaFoldDB" id="A0AAE3DMX9"/>
<protein>
    <submittedName>
        <fullName evidence="2">Helix-turn-helix domain-containing protein</fullName>
    </submittedName>
</protein>
<evidence type="ECO:0000259" key="1">
    <source>
        <dbReference type="PROSITE" id="PS50943"/>
    </source>
</evidence>
<organism evidence="2 3">
    <name type="scientific">Gallintestinimicrobium propionicum</name>
    <dbReference type="NCBI Taxonomy" id="2981770"/>
    <lineage>
        <taxon>Bacteria</taxon>
        <taxon>Bacillati</taxon>
        <taxon>Bacillota</taxon>
        <taxon>Clostridia</taxon>
        <taxon>Lachnospirales</taxon>
        <taxon>Lachnospiraceae</taxon>
        <taxon>Gallintestinimicrobium</taxon>
    </lineage>
</organism>
<evidence type="ECO:0000313" key="3">
    <source>
        <dbReference type="Proteomes" id="UP001199355"/>
    </source>
</evidence>